<evidence type="ECO:0008006" key="5">
    <source>
        <dbReference type="Google" id="ProtNLM"/>
    </source>
</evidence>
<dbReference type="RefSeq" id="WP_043409380.1">
    <property type="nucleotide sequence ID" value="NZ_JPMI01000299.1"/>
</dbReference>
<dbReference type="PANTHER" id="PTHR12558:SF13">
    <property type="entry name" value="CELL DIVISION CYCLE PROTEIN 27 HOMOLOG"/>
    <property type="match status" value="1"/>
</dbReference>
<evidence type="ECO:0000256" key="1">
    <source>
        <dbReference type="PROSITE-ProRule" id="PRU00339"/>
    </source>
</evidence>
<dbReference type="SMART" id="SM00028">
    <property type="entry name" value="TPR"/>
    <property type="match status" value="16"/>
</dbReference>
<dbReference type="PANTHER" id="PTHR12558">
    <property type="entry name" value="CELL DIVISION CYCLE 16,23,27"/>
    <property type="match status" value="1"/>
</dbReference>
<feature type="compositionally biased region" description="Low complexity" evidence="2">
    <location>
        <begin position="11"/>
        <end position="48"/>
    </location>
</feature>
<dbReference type="SUPFAM" id="SSF48452">
    <property type="entry name" value="TPR-like"/>
    <property type="match status" value="6"/>
</dbReference>
<gene>
    <name evidence="3" type="ORF">Q664_42455</name>
</gene>
<feature type="repeat" description="TPR" evidence="1">
    <location>
        <begin position="305"/>
        <end position="338"/>
    </location>
</feature>
<dbReference type="Proteomes" id="UP000028547">
    <property type="component" value="Unassembled WGS sequence"/>
</dbReference>
<accession>A0A084SIG9</accession>
<protein>
    <recommendedName>
        <fullName evidence="5">Adventurous gliding motility protein K</fullName>
    </recommendedName>
</protein>
<dbReference type="InterPro" id="IPR019734">
    <property type="entry name" value="TPR_rpt"/>
</dbReference>
<dbReference type="InterPro" id="IPR011990">
    <property type="entry name" value="TPR-like_helical_dom_sf"/>
</dbReference>
<evidence type="ECO:0000256" key="2">
    <source>
        <dbReference type="SAM" id="MobiDB-lite"/>
    </source>
</evidence>
<organism evidence="3 4">
    <name type="scientific">Archangium violaceum Cb vi76</name>
    <dbReference type="NCBI Taxonomy" id="1406225"/>
    <lineage>
        <taxon>Bacteria</taxon>
        <taxon>Pseudomonadati</taxon>
        <taxon>Myxococcota</taxon>
        <taxon>Myxococcia</taxon>
        <taxon>Myxococcales</taxon>
        <taxon>Cystobacterineae</taxon>
        <taxon>Archangiaceae</taxon>
        <taxon>Archangium</taxon>
    </lineage>
</organism>
<comment type="caution">
    <text evidence="3">The sequence shown here is derived from an EMBL/GenBank/DDBJ whole genome shotgun (WGS) entry which is preliminary data.</text>
</comment>
<dbReference type="PROSITE" id="PS50005">
    <property type="entry name" value="TPR"/>
    <property type="match status" value="1"/>
</dbReference>
<reference evidence="3 4" key="1">
    <citation type="submission" date="2014-07" db="EMBL/GenBank/DDBJ databases">
        <title>Draft Genome Sequence of Gephyronic Acid Producer, Cystobacter violaceus Strain Cb vi76.</title>
        <authorList>
            <person name="Stevens D.C."/>
            <person name="Young J."/>
            <person name="Carmichael R."/>
            <person name="Tan J."/>
            <person name="Taylor R.E."/>
        </authorList>
    </citation>
    <scope>NUCLEOTIDE SEQUENCE [LARGE SCALE GENOMIC DNA]</scope>
    <source>
        <strain evidence="3 4">Cb vi76</strain>
    </source>
</reference>
<evidence type="ECO:0000313" key="3">
    <source>
        <dbReference type="EMBL" id="KFA88254.1"/>
    </source>
</evidence>
<proteinExistence type="predicted"/>
<dbReference type="Pfam" id="PF13176">
    <property type="entry name" value="TPR_7"/>
    <property type="match status" value="3"/>
</dbReference>
<keyword evidence="1" id="KW-0802">TPR repeat</keyword>
<dbReference type="Pfam" id="PF13181">
    <property type="entry name" value="TPR_8"/>
    <property type="match status" value="1"/>
</dbReference>
<evidence type="ECO:0000313" key="4">
    <source>
        <dbReference type="Proteomes" id="UP000028547"/>
    </source>
</evidence>
<name>A0A084SIG9_9BACT</name>
<dbReference type="EMBL" id="JPMI01000299">
    <property type="protein sequence ID" value="KFA88254.1"/>
    <property type="molecule type" value="Genomic_DNA"/>
</dbReference>
<dbReference type="Gene3D" id="1.25.40.10">
    <property type="entry name" value="Tetratricopeptide repeat domain"/>
    <property type="match status" value="8"/>
</dbReference>
<feature type="region of interest" description="Disordered" evidence="2">
    <location>
        <begin position="1"/>
        <end position="48"/>
    </location>
</feature>
<sequence>MSERNDLPRMPTSTSPGVSSPGVPVGAVTLGGTPTGGTPTEGAPTRPGVTEALASTLATLPVASSPEQDARERIATLEREARALGNEPQAALLFHEMGRLFEDPLKNPRNAAMAYNQAYRLAPRFLANLRAARRLFADVGNWQMAVQLLEAELNATETPADRATLLFEKGTLLEERLSREADATAAFLQCLELRPQDPSLLTQLEAIFAARNDHASLVEVYRLLAAALETPALRAHYLTAAGLVLEERLKRQAEAAACFREAFTLDRTDLLLLNALKRVALREGRAEELLEVLTAEAEVLGPQGAPAWLQLCKMYERLGRKEEALAALLDARRVSPNESLILAALANIYETRQRFEELADVLLAWVGCINDESELVAINLRLAALYEEDLKREVDAISRYQAILSRIPGHAAALAGLGKLFYRMQNWEGLVSVFDAESASSPDPKEKAARMFKAAEILEERLGRQEEAIQRYNTCLQLQPGYLPSQKALTRLYERQSRFAELVAMYEQDLLQTQDRDQLITTLNKVAVIYEDRLSDLDHAIECMRRILDLASDHLPTIRNLSRLLERAGRFQELITNQELEASLVGDTKQVLSLYHRNAEILDEHLKDRAGAIAAYERVLTLTPSYLPALKALGRLYAQEGKWDLLIRMYRAEAEFAPSAETAASLIYKIGELCEHRLKDEHQAVASYQEVLTLAPSHFPALRALARLYKAQGAWESLIEVLRAEAANRTDPMERANALYHAATIWEDQLKRPEMAIEVFQEVLRMAPGHAATLRALERLFLADEDVKELVALLDRETQMAQTPGAKVAAYMKLARLYLDHFQEPARAAQCCEAVLALEPGHLSALKTLERIRAGDRARRGELRLRLAEVVKDPRLGTALRVNAATDLDKGTDLEALRRAVAENPRDVRLAFYLERALRQVGDAAGLSELYMRRLQVVGEELERVELMLRCAELDESRLNNPHRAEQAYRAALQLQPQCLPAMQGLRRLLARKGDAASARVMLESEARVAKDPRSAIEAFVAAARIAAGPLQDSEGAIALYRQALEKDPLDAQATAGLEDLLAARGGAADLATLQERRAEARLAQQDPASAAAAFFGAAKTHLSSLGNRARALELLERTLSVQPAHAEALELRAQLLLEEHRYADAAALLAQRIPLGGEPAHVAKLHLTLGSLYQDHLSEPSRAAIHLHAAREGLPRNTEVLERMATLFQLVRNWQGAMDCLRRLLEMDLPVAERARHTVTLAQIHEQGLGDGASASTLYRQALELTPGDGSLVDRLVVLYERAGNLLELSQMLEAQAAQAVTTGDTKRASSLRLKVADLYAGPLEEPTRAITVYRHVVDADPANVPARSALAALYMRDAAASQLAIEENRQLLKLDPTRVESLHALFRLWEGTRQTDKAFCAAAVLHFLRSANEAEATFYSEMRSRLPTETQERLSVADVDAGLMHPSSRGPLLEVMRSVGDQLSKLHPAQFELLGVDRKTDKLKPDHAVFKAVRAVAQVFGVEEFEVYQARRGLIGLETTEPLSVCVGQDVVRRFNAREQKFLFGRAVLGLLNKTAVLSKLSRGETQDLFGNSIRIFAPLFSALGRNNEEMVRQYRRAYSRKALKSLEPAALDLGPQSRVELEPVLAGMAFSADRAGVLMCGDVSVGLTMVLREDPNFATARLDNAEPLLQALRERADLQQILTYVLSDDFLRLRQRVALALP</sequence>